<dbReference type="PANTHER" id="PTHR35317:SF28">
    <property type="entry name" value="ZINC FINGER, CCHC-TYPE, RIBONUCLEASE H-LIKE DOMAIN, GAG-PRE-INTEGRASE DOMAIN PROTEIN-RELATED"/>
    <property type="match status" value="1"/>
</dbReference>
<organism evidence="1 2">
    <name type="scientific">Eucalyptus globulus</name>
    <name type="common">Tasmanian blue gum</name>
    <dbReference type="NCBI Taxonomy" id="34317"/>
    <lineage>
        <taxon>Eukaryota</taxon>
        <taxon>Viridiplantae</taxon>
        <taxon>Streptophyta</taxon>
        <taxon>Embryophyta</taxon>
        <taxon>Tracheophyta</taxon>
        <taxon>Spermatophyta</taxon>
        <taxon>Magnoliopsida</taxon>
        <taxon>eudicotyledons</taxon>
        <taxon>Gunneridae</taxon>
        <taxon>Pentapetalae</taxon>
        <taxon>rosids</taxon>
        <taxon>malvids</taxon>
        <taxon>Myrtales</taxon>
        <taxon>Myrtaceae</taxon>
        <taxon>Myrtoideae</taxon>
        <taxon>Eucalypteae</taxon>
        <taxon>Eucalyptus</taxon>
    </lineage>
</organism>
<dbReference type="Proteomes" id="UP001634007">
    <property type="component" value="Unassembled WGS sequence"/>
</dbReference>
<dbReference type="PANTHER" id="PTHR35317">
    <property type="entry name" value="OS04G0629600 PROTEIN"/>
    <property type="match status" value="1"/>
</dbReference>
<evidence type="ECO:0000313" key="2">
    <source>
        <dbReference type="Proteomes" id="UP001634007"/>
    </source>
</evidence>
<accession>A0ABD3IP03</accession>
<protein>
    <submittedName>
        <fullName evidence="1">Uncharacterized protein</fullName>
    </submittedName>
</protein>
<comment type="caution">
    <text evidence="1">The sequence shown here is derived from an EMBL/GenBank/DDBJ whole genome shotgun (WGS) entry which is preliminary data.</text>
</comment>
<proteinExistence type="predicted"/>
<evidence type="ECO:0000313" key="1">
    <source>
        <dbReference type="EMBL" id="KAL3715893.1"/>
    </source>
</evidence>
<name>A0ABD3IP03_EUCGL</name>
<keyword evidence="2" id="KW-1185">Reference proteome</keyword>
<dbReference type="Pfam" id="PF14223">
    <property type="entry name" value="Retrotran_gag_2"/>
    <property type="match status" value="1"/>
</dbReference>
<sequence length="180" mass="20825">MASTNNQLPLQYPHLIKENYGNSAARLIALLSTYGVWDLVNTGHDELEDEATLNQNQRNALEKVQAKNQYALLIIYQALDDSIFEKISNATTNLNQLLIITRVLMIVNRMKRNKENVLDIRIIEKILQSLYKKYDHIVVAIEESKDLDAMMINELLGSLQAHEERLKNKLNRWRKFSKCG</sequence>
<reference evidence="1 2" key="1">
    <citation type="submission" date="2024-11" db="EMBL/GenBank/DDBJ databases">
        <title>Chromosome-level genome assembly of Eucalyptus globulus Labill. provides insights into its genome evolution.</title>
        <authorList>
            <person name="Li X."/>
        </authorList>
    </citation>
    <scope>NUCLEOTIDE SEQUENCE [LARGE SCALE GENOMIC DNA]</scope>
    <source>
        <strain evidence="1">CL2024</strain>
        <tissue evidence="1">Fresh tender leaves</tissue>
    </source>
</reference>
<dbReference type="AlphaFoldDB" id="A0ABD3IP03"/>
<dbReference type="EMBL" id="JBJKBG010000011">
    <property type="protein sequence ID" value="KAL3715893.1"/>
    <property type="molecule type" value="Genomic_DNA"/>
</dbReference>
<gene>
    <name evidence="1" type="ORF">ACJRO7_007621</name>
</gene>